<evidence type="ECO:0000256" key="2">
    <source>
        <dbReference type="ARBA" id="ARBA00022598"/>
    </source>
</evidence>
<dbReference type="InterPro" id="IPR012310">
    <property type="entry name" value="DNA_ligase_ATP-dep_cent"/>
</dbReference>
<keyword evidence="3" id="KW-0235">DNA replication</keyword>
<evidence type="ECO:0000256" key="6">
    <source>
        <dbReference type="ARBA" id="ARBA00032896"/>
    </source>
</evidence>
<keyword evidence="2" id="KW-0436">Ligase</keyword>
<proteinExistence type="predicted"/>
<dbReference type="GO" id="GO:0006260">
    <property type="term" value="P:DNA replication"/>
    <property type="evidence" value="ECO:0007669"/>
    <property type="project" value="UniProtKB-KW"/>
</dbReference>
<evidence type="ECO:0000256" key="3">
    <source>
        <dbReference type="ARBA" id="ARBA00022705"/>
    </source>
</evidence>
<dbReference type="InterPro" id="IPR012340">
    <property type="entry name" value="NA-bd_OB-fold"/>
</dbReference>
<dbReference type="GO" id="GO:0006281">
    <property type="term" value="P:DNA repair"/>
    <property type="evidence" value="ECO:0007669"/>
    <property type="project" value="UniProtKB-KW"/>
</dbReference>
<dbReference type="Gene3D" id="3.30.470.30">
    <property type="entry name" value="DNA ligase/mRNA capping enzyme"/>
    <property type="match status" value="1"/>
</dbReference>
<dbReference type="Pfam" id="PF01068">
    <property type="entry name" value="DNA_ligase_A_M"/>
    <property type="match status" value="1"/>
</dbReference>
<dbReference type="Gene3D" id="2.20.140.10">
    <property type="entry name" value="WGR domain"/>
    <property type="match status" value="1"/>
</dbReference>
<comment type="subcellular location">
    <subcellularLocation>
        <location evidence="1">Virion</location>
    </subcellularLocation>
</comment>
<dbReference type="SUPFAM" id="SSF50249">
    <property type="entry name" value="Nucleic acid-binding proteins"/>
    <property type="match status" value="1"/>
</dbReference>
<organism evidence="9">
    <name type="scientific">Mucochytrium quahogii</name>
    <dbReference type="NCBI Taxonomy" id="96639"/>
    <lineage>
        <taxon>Eukaryota</taxon>
        <taxon>Sar</taxon>
        <taxon>Stramenopiles</taxon>
        <taxon>Bigyra</taxon>
        <taxon>Labyrinthulomycetes</taxon>
        <taxon>Thraustochytrida</taxon>
        <taxon>Thraustochytriidae</taxon>
        <taxon>Mucochytrium</taxon>
    </lineage>
</organism>
<evidence type="ECO:0000256" key="4">
    <source>
        <dbReference type="ARBA" id="ARBA00022763"/>
    </source>
</evidence>
<evidence type="ECO:0000256" key="1">
    <source>
        <dbReference type="ARBA" id="ARBA00004328"/>
    </source>
</evidence>
<accession>A0A7S2RMT0</accession>
<name>A0A7S2RMT0_9STRA</name>
<protein>
    <recommendedName>
        <fullName evidence="6">Polydeoxyribonucleotide synthase [ATP]</fullName>
    </recommendedName>
</protein>
<dbReference type="PANTHER" id="PTHR47810">
    <property type="entry name" value="DNA LIGASE"/>
    <property type="match status" value="1"/>
</dbReference>
<keyword evidence="5" id="KW-0234">DNA repair</keyword>
<dbReference type="EMBL" id="HBHK01008315">
    <property type="protein sequence ID" value="CAD9675665.1"/>
    <property type="molecule type" value="Transcribed_RNA"/>
</dbReference>
<dbReference type="InterPro" id="IPR050326">
    <property type="entry name" value="NAD_dep_DNA_ligaseB"/>
</dbReference>
<dbReference type="GO" id="GO:0006310">
    <property type="term" value="P:DNA recombination"/>
    <property type="evidence" value="ECO:0007669"/>
    <property type="project" value="InterPro"/>
</dbReference>
<dbReference type="GO" id="GO:0005524">
    <property type="term" value="F:ATP binding"/>
    <property type="evidence" value="ECO:0007669"/>
    <property type="project" value="InterPro"/>
</dbReference>
<comment type="function">
    <text evidence="7">Very low-fidelity DNA ligase that seals nicks in double-stranded DNA during DNA repair. Together with the viral repair DNA polymerase X, fills the single nucleotide gaps generated by the AP endonuclease. It is not essential for viral replication and recombination. Displays a very low adenylation activity towards DNA with 3'-dideoxy- or 3'-amino-terminated nicks compared to regular nick DNA.</text>
</comment>
<sequence length="468" mass="53480">MVGKTVVELVRKGGQKGSRERIWRIALGIDGNRHAARLTREWGAASGKMRESVSDSMNINKARLELSKLVQDKLSLGYEGDIPDWIKDVEKQVNVNLNDVMENDDDIPFHAYLRKNDRYWSVQVDGVRTYRKWGKVDMKEQTSTRLYTEGKGGKSANQQARLEAMRDVEKKIANGYKPLDETEGCSETVPVPMLATSCDLDKLVKNNPDKLVMVQPKLDGLRCIADLKTGRLYSRTRKEIFTMQHIVDIIKGSVTEHVRWVDGELYHHGMSIQQLNSIIRGAGSSETDRHLVEYHAFDHIHDSGFDKRFQHLTEWHETIKCGEGPSVKLTETCLSSVSDLRSAHERMTSLGFEGLMVRLLEDSYARGTRSRCLQKIKTFQSEEFVCLDIVPQQNQEIPIAGSFLMKLNNTTTFYATPKSSIEEKKEMWENRDKYKSGEFLGIVQFFDLSDDGVPRFPILVGFRHKDDL</sequence>
<keyword evidence="4" id="KW-0227">DNA damage</keyword>
<dbReference type="Gene3D" id="3.30.1490.70">
    <property type="match status" value="1"/>
</dbReference>
<feature type="domain" description="ATP-dependent DNA ligase family profile" evidence="8">
    <location>
        <begin position="192"/>
        <end position="377"/>
    </location>
</feature>
<gene>
    <name evidence="9" type="ORF">QSP1433_LOCUS5151</name>
</gene>
<evidence type="ECO:0000259" key="8">
    <source>
        <dbReference type="Pfam" id="PF01068"/>
    </source>
</evidence>
<reference evidence="9" key="1">
    <citation type="submission" date="2021-01" db="EMBL/GenBank/DDBJ databases">
        <authorList>
            <person name="Corre E."/>
            <person name="Pelletier E."/>
            <person name="Niang G."/>
            <person name="Scheremetjew M."/>
            <person name="Finn R."/>
            <person name="Kale V."/>
            <person name="Holt S."/>
            <person name="Cochrane G."/>
            <person name="Meng A."/>
            <person name="Brown T."/>
            <person name="Cohen L."/>
        </authorList>
    </citation>
    <scope>NUCLEOTIDE SEQUENCE</scope>
    <source>
        <strain evidence="9">NY070348D</strain>
    </source>
</reference>
<evidence type="ECO:0000256" key="5">
    <source>
        <dbReference type="ARBA" id="ARBA00023204"/>
    </source>
</evidence>
<dbReference type="Gene3D" id="2.40.50.140">
    <property type="entry name" value="Nucleic acid-binding proteins"/>
    <property type="match status" value="1"/>
</dbReference>
<dbReference type="AlphaFoldDB" id="A0A7S2RMT0"/>
<dbReference type="SUPFAM" id="SSF56091">
    <property type="entry name" value="DNA ligase/mRNA capping enzyme, catalytic domain"/>
    <property type="match status" value="1"/>
</dbReference>
<evidence type="ECO:0000256" key="7">
    <source>
        <dbReference type="ARBA" id="ARBA00046002"/>
    </source>
</evidence>
<evidence type="ECO:0000313" key="9">
    <source>
        <dbReference type="EMBL" id="CAD9675665.1"/>
    </source>
</evidence>
<dbReference type="PANTHER" id="PTHR47810:SF5">
    <property type="entry name" value="LIGASE, PUTATIVE-RELATED"/>
    <property type="match status" value="1"/>
</dbReference>
<dbReference type="GO" id="GO:0003910">
    <property type="term" value="F:DNA ligase (ATP) activity"/>
    <property type="evidence" value="ECO:0007669"/>
    <property type="project" value="InterPro"/>
</dbReference>